<dbReference type="EMBL" id="SOFS01000025">
    <property type="protein sequence ID" value="TFC19372.1"/>
    <property type="molecule type" value="Genomic_DNA"/>
</dbReference>
<sequence length="493" mass="51965">MTLTVISPAQARMLTAVMVPLLALVALLSWATASPVGASPDDDFHLASIWCGDGLRAGLCETGPSEAERVVPESVTTSACYAFKPTETASCQGGDIASSVTTMIATGRGNWTGAYPPLFYSVMGMFAGPNITISVLLMRAFNALLFVAFTTALFWLLPPARRPLLPIALVVSVVPLGMFLIPSTNPGSWAILSAGTLWISLLGYFETHGRRRLGLGLLAAAATVIGSAARADAALYAVLAIGIVVLIAARRTRRFLVSLSLPVALALTAAFFYFSSGQSSFAESGLASNASGSDWQQLLFVNVLDVPQLWAGVLGFWGLGWLDTTLPGVVWVLAVSVFSATVFTGLQSTSWRKGLATSAVFGMMWAIPTYVLVRSRAFVGEQVQPRYILPLMILLAGITFLQPAGRAFALGRVQAVLIVVGLGVANSVALHVNLRRYVTGTDAIGWNLNAGLEWWWGVGPAPMAVWIVGTAAFAGVAAGLLALTQSRTSAPSR</sequence>
<keyword evidence="4" id="KW-1185">Reference proteome</keyword>
<dbReference type="InterPro" id="IPR018674">
    <property type="entry name" value="DUF2142_membrane"/>
</dbReference>
<feature type="chain" id="PRO_5047428850" evidence="2">
    <location>
        <begin position="39"/>
        <end position="493"/>
    </location>
</feature>
<feature type="transmembrane region" description="Helical" evidence="1">
    <location>
        <begin position="355"/>
        <end position="373"/>
    </location>
</feature>
<protein>
    <submittedName>
        <fullName evidence="3">DUF2142 domain-containing protein</fullName>
    </submittedName>
</protein>
<feature type="transmembrane region" description="Helical" evidence="1">
    <location>
        <begin position="385"/>
        <end position="401"/>
    </location>
</feature>
<name>A0ABY2IND9_9MICO</name>
<evidence type="ECO:0000256" key="2">
    <source>
        <dbReference type="SAM" id="SignalP"/>
    </source>
</evidence>
<keyword evidence="1" id="KW-0812">Transmembrane</keyword>
<proteinExistence type="predicted"/>
<evidence type="ECO:0000313" key="3">
    <source>
        <dbReference type="EMBL" id="TFC19372.1"/>
    </source>
</evidence>
<dbReference type="Proteomes" id="UP000297604">
    <property type="component" value="Unassembled WGS sequence"/>
</dbReference>
<feature type="signal peptide" evidence="2">
    <location>
        <begin position="1"/>
        <end position="38"/>
    </location>
</feature>
<feature type="transmembrane region" description="Helical" evidence="1">
    <location>
        <begin position="454"/>
        <end position="483"/>
    </location>
</feature>
<evidence type="ECO:0000313" key="4">
    <source>
        <dbReference type="Proteomes" id="UP000297604"/>
    </source>
</evidence>
<reference evidence="3 4" key="1">
    <citation type="submission" date="2019-03" db="EMBL/GenBank/DDBJ databases">
        <title>Genomics of glacier-inhabiting Cryobacterium strains.</title>
        <authorList>
            <person name="Liu Q."/>
            <person name="Xin Y.-H."/>
        </authorList>
    </citation>
    <scope>NUCLEOTIDE SEQUENCE [LARGE SCALE GENOMIC DNA]</scope>
    <source>
        <strain evidence="3 4">MDB1-5</strain>
    </source>
</reference>
<keyword evidence="1" id="KW-0472">Membrane</keyword>
<feature type="transmembrane region" description="Helical" evidence="1">
    <location>
        <begin position="413"/>
        <end position="434"/>
    </location>
</feature>
<comment type="caution">
    <text evidence="3">The sequence shown here is derived from an EMBL/GenBank/DDBJ whole genome shotgun (WGS) entry which is preliminary data.</text>
</comment>
<gene>
    <name evidence="3" type="ORF">E3O46_12450</name>
</gene>
<keyword evidence="2" id="KW-0732">Signal</keyword>
<organism evidence="3 4">
    <name type="scientific">Cryobacterium glucosi</name>
    <dbReference type="NCBI Taxonomy" id="1259175"/>
    <lineage>
        <taxon>Bacteria</taxon>
        <taxon>Bacillati</taxon>
        <taxon>Actinomycetota</taxon>
        <taxon>Actinomycetes</taxon>
        <taxon>Micrococcales</taxon>
        <taxon>Microbacteriaceae</taxon>
        <taxon>Cryobacterium</taxon>
    </lineage>
</organism>
<evidence type="ECO:0000256" key="1">
    <source>
        <dbReference type="SAM" id="Phobius"/>
    </source>
</evidence>
<feature type="transmembrane region" description="Helical" evidence="1">
    <location>
        <begin position="256"/>
        <end position="274"/>
    </location>
</feature>
<feature type="transmembrane region" description="Helical" evidence="1">
    <location>
        <begin position="164"/>
        <end position="181"/>
    </location>
</feature>
<accession>A0ABY2IND9</accession>
<feature type="transmembrane region" description="Helical" evidence="1">
    <location>
        <begin position="324"/>
        <end position="343"/>
    </location>
</feature>
<feature type="transmembrane region" description="Helical" evidence="1">
    <location>
        <begin position="187"/>
        <end position="205"/>
    </location>
</feature>
<feature type="transmembrane region" description="Helical" evidence="1">
    <location>
        <begin position="131"/>
        <end position="157"/>
    </location>
</feature>
<dbReference type="Pfam" id="PF09913">
    <property type="entry name" value="DUF2142"/>
    <property type="match status" value="1"/>
</dbReference>
<keyword evidence="1" id="KW-1133">Transmembrane helix</keyword>
<feature type="transmembrane region" description="Helical" evidence="1">
    <location>
        <begin position="234"/>
        <end position="249"/>
    </location>
</feature>
<feature type="transmembrane region" description="Helical" evidence="1">
    <location>
        <begin position="212"/>
        <end position="228"/>
    </location>
</feature>